<dbReference type="Pfam" id="PF20147">
    <property type="entry name" value="Crinkler"/>
    <property type="match status" value="1"/>
</dbReference>
<dbReference type="EMBL" id="CANTFK010000323">
    <property type="protein sequence ID" value="CAI5713582.1"/>
    <property type="molecule type" value="Genomic_DNA"/>
</dbReference>
<dbReference type="GO" id="GO:0004672">
    <property type="term" value="F:protein kinase activity"/>
    <property type="evidence" value="ECO:0007669"/>
    <property type="project" value="InterPro"/>
</dbReference>
<feature type="domain" description="Protein kinase" evidence="4">
    <location>
        <begin position="239"/>
        <end position="592"/>
    </location>
</feature>
<sequence>MVKLICAIVGTKESVFPVDIDKRQLVGDLKDAIKAKRMYQFPADELQLYPAKMVEGKWLASSSDDVKQLKKGEKTHHVVELMKEDQKLQGEDYISDLLEGMEDPVGRQIHVLVVVPEQFTAVGNERKRQKVDEDALDAWINAIKNEQVTVLPLTCEDLKKYLQRPLRIKIPIYERYYRVIFSNHDIGNCARAFDKLFESEPRDKVGDKNIRIVGNFIDSPSIRSGTEATYHYTWDNLIATLLESVINGSYARNTNAFTFTGLYRPDLCFYYGTSNVCVFRGEEKANGALDVPIKELHEKLEWIYDDAPYIFGYAAVGLEVCLVTIRKDDMMERGAKVETIETYNLKHLSSRLSFFLALLNLSTLFRPVVDLIYNWPLSIREYGTIERGNGVQISFAQNCVVKTYPSDMPSDSIIQNLKELQRRMKERSVPNVVQLMGENKKKRHVTLYPVGRLAAPENVHQLLTALRDILMALVALHAINIMHRDLRWDNVLKYQGEDDKWFLIDFDDGALSPAANVKHLKAESHAPEILSCPFHTVKVDIWSVGYLIQTSTIFDLPAKLETIKAECLQEIPEKRPTAVSLLKAIEELLGAA</sequence>
<gene>
    <name evidence="5" type="ORF">PFR002_LOCUS2763</name>
</gene>
<evidence type="ECO:0000256" key="1">
    <source>
        <dbReference type="ARBA" id="ARBA00004340"/>
    </source>
</evidence>
<proteinExistence type="predicted"/>
<dbReference type="InterPro" id="IPR045379">
    <property type="entry name" value="Crinkler_N"/>
</dbReference>
<evidence type="ECO:0000313" key="5">
    <source>
        <dbReference type="EMBL" id="CAI5713582.1"/>
    </source>
</evidence>
<evidence type="ECO:0000313" key="6">
    <source>
        <dbReference type="Proteomes" id="UP001159659"/>
    </source>
</evidence>
<dbReference type="GO" id="GO:0005576">
    <property type="term" value="C:extracellular region"/>
    <property type="evidence" value="ECO:0007669"/>
    <property type="project" value="UniProtKB-SubCell"/>
</dbReference>
<keyword evidence="3" id="KW-0964">Secreted</keyword>
<name>A0AAV0T2R7_9STRA</name>
<evidence type="ECO:0000256" key="2">
    <source>
        <dbReference type="ARBA" id="ARBA00004613"/>
    </source>
</evidence>
<dbReference type="Pfam" id="PF00069">
    <property type="entry name" value="Pkinase"/>
    <property type="match status" value="1"/>
</dbReference>
<evidence type="ECO:0000256" key="3">
    <source>
        <dbReference type="ARBA" id="ARBA00022525"/>
    </source>
</evidence>
<dbReference type="Proteomes" id="UP001159659">
    <property type="component" value="Unassembled WGS sequence"/>
</dbReference>
<dbReference type="InterPro" id="IPR000719">
    <property type="entry name" value="Prot_kinase_dom"/>
</dbReference>
<dbReference type="SUPFAM" id="SSF56112">
    <property type="entry name" value="Protein kinase-like (PK-like)"/>
    <property type="match status" value="1"/>
</dbReference>
<protein>
    <recommendedName>
        <fullName evidence="4">Protein kinase domain-containing protein</fullName>
    </recommendedName>
</protein>
<dbReference type="GO" id="GO:0043657">
    <property type="term" value="C:host cell"/>
    <property type="evidence" value="ECO:0007669"/>
    <property type="project" value="UniProtKB-SubCell"/>
</dbReference>
<comment type="caution">
    <text evidence="5">The sequence shown here is derived from an EMBL/GenBank/DDBJ whole genome shotgun (WGS) entry which is preliminary data.</text>
</comment>
<reference evidence="5" key="1">
    <citation type="submission" date="2022-12" db="EMBL/GenBank/DDBJ databases">
        <authorList>
            <person name="Webb A."/>
        </authorList>
    </citation>
    <scope>NUCLEOTIDE SEQUENCE</scope>
    <source>
        <strain evidence="5">Pf2</strain>
    </source>
</reference>
<dbReference type="SMART" id="SM00220">
    <property type="entry name" value="S_TKc"/>
    <property type="match status" value="1"/>
</dbReference>
<evidence type="ECO:0000259" key="4">
    <source>
        <dbReference type="PROSITE" id="PS50011"/>
    </source>
</evidence>
<dbReference type="InterPro" id="IPR011009">
    <property type="entry name" value="Kinase-like_dom_sf"/>
</dbReference>
<organism evidence="5 6">
    <name type="scientific">Peronospora farinosa</name>
    <dbReference type="NCBI Taxonomy" id="134698"/>
    <lineage>
        <taxon>Eukaryota</taxon>
        <taxon>Sar</taxon>
        <taxon>Stramenopiles</taxon>
        <taxon>Oomycota</taxon>
        <taxon>Peronosporomycetes</taxon>
        <taxon>Peronosporales</taxon>
        <taxon>Peronosporaceae</taxon>
        <taxon>Peronospora</taxon>
    </lineage>
</organism>
<dbReference type="PROSITE" id="PS50011">
    <property type="entry name" value="PROTEIN_KINASE_DOM"/>
    <property type="match status" value="1"/>
</dbReference>
<comment type="subcellular location">
    <subcellularLocation>
        <location evidence="1">Host cell</location>
    </subcellularLocation>
    <subcellularLocation>
        <location evidence="2">Secreted</location>
    </subcellularLocation>
</comment>
<accession>A0AAV0T2R7</accession>
<dbReference type="AlphaFoldDB" id="A0AAV0T2R7"/>
<dbReference type="Gene3D" id="1.10.510.10">
    <property type="entry name" value="Transferase(Phosphotransferase) domain 1"/>
    <property type="match status" value="1"/>
</dbReference>
<dbReference type="GO" id="GO:0005524">
    <property type="term" value="F:ATP binding"/>
    <property type="evidence" value="ECO:0007669"/>
    <property type="project" value="InterPro"/>
</dbReference>